<evidence type="ECO:0000256" key="1">
    <source>
        <dbReference type="PROSITE-ProRule" id="PRU00169"/>
    </source>
</evidence>
<protein>
    <submittedName>
        <fullName evidence="4">DNA-binding response regulator</fullName>
    </submittedName>
</protein>
<dbReference type="PROSITE" id="PS50930">
    <property type="entry name" value="HTH_LYTTR"/>
    <property type="match status" value="1"/>
</dbReference>
<sequence length="249" mass="29370">MFQVAVCDDKKEEHAHLEQFFMQLTKSTPFTFHTYYFSCGEELLLHYKKHDKFPFHFLILGIEMKGINGIETAKKIRSLPDRDVQIIFLSSCPKYMMDSFDVQTFQYLIRPVSFELFKTKIVKLCNYIITSVNKFLTIKVEGEYIVLRTFDIIAIVKIKHSLIKNKLKIITAKHQYIITGILLEYANKLEYPFLLIHRSVIVNLEHIRNFTAVSVFMSNEDQFPIGRSHSKNVKDTYARYMLTQFKERG</sequence>
<dbReference type="KEGG" id="pdh:B9T62_34180"/>
<organism evidence="4 5">
    <name type="scientific">Paenibacillus donghaensis</name>
    <dbReference type="NCBI Taxonomy" id="414771"/>
    <lineage>
        <taxon>Bacteria</taxon>
        <taxon>Bacillati</taxon>
        <taxon>Bacillota</taxon>
        <taxon>Bacilli</taxon>
        <taxon>Bacillales</taxon>
        <taxon>Paenibacillaceae</taxon>
        <taxon>Paenibacillus</taxon>
    </lineage>
</organism>
<dbReference type="InterPro" id="IPR001789">
    <property type="entry name" value="Sig_transdc_resp-reg_receiver"/>
</dbReference>
<evidence type="ECO:0000259" key="3">
    <source>
        <dbReference type="PROSITE" id="PS50930"/>
    </source>
</evidence>
<accession>A0A2Z2KNU5</accession>
<feature type="domain" description="Response regulatory" evidence="2">
    <location>
        <begin position="3"/>
        <end position="125"/>
    </location>
</feature>
<dbReference type="GO" id="GO:0000156">
    <property type="term" value="F:phosphorelay response regulator activity"/>
    <property type="evidence" value="ECO:0007669"/>
    <property type="project" value="InterPro"/>
</dbReference>
<dbReference type="PANTHER" id="PTHR37299">
    <property type="entry name" value="TRANSCRIPTIONAL REGULATOR-RELATED"/>
    <property type="match status" value="1"/>
</dbReference>
<keyword evidence="5" id="KW-1185">Reference proteome</keyword>
<reference evidence="4 5" key="1">
    <citation type="submission" date="2017-06" db="EMBL/GenBank/DDBJ databases">
        <title>Complete genome sequence of Paenibacillus donghaensis KCTC 13049T isolated from East Sea sediment, South Korea.</title>
        <authorList>
            <person name="Jung B.K."/>
            <person name="Hong S.-J."/>
            <person name="Shin J.-H."/>
        </authorList>
    </citation>
    <scope>NUCLEOTIDE SEQUENCE [LARGE SCALE GENOMIC DNA]</scope>
    <source>
        <strain evidence="4 5">KCTC 13049</strain>
    </source>
</reference>
<feature type="domain" description="HTH LytTR-type" evidence="3">
    <location>
        <begin position="136"/>
        <end position="239"/>
    </location>
</feature>
<evidence type="ECO:0000313" key="4">
    <source>
        <dbReference type="EMBL" id="ASA25340.1"/>
    </source>
</evidence>
<dbReference type="Pfam" id="PF00072">
    <property type="entry name" value="Response_reg"/>
    <property type="match status" value="1"/>
</dbReference>
<evidence type="ECO:0000259" key="2">
    <source>
        <dbReference type="PROSITE" id="PS50110"/>
    </source>
</evidence>
<keyword evidence="4" id="KW-0238">DNA-binding</keyword>
<dbReference type="Proteomes" id="UP000249890">
    <property type="component" value="Chromosome"/>
</dbReference>
<dbReference type="SUPFAM" id="SSF52172">
    <property type="entry name" value="CheY-like"/>
    <property type="match status" value="1"/>
</dbReference>
<dbReference type="PANTHER" id="PTHR37299:SF1">
    <property type="entry name" value="STAGE 0 SPORULATION PROTEIN A HOMOLOG"/>
    <property type="match status" value="1"/>
</dbReference>
<comment type="caution">
    <text evidence="1">Lacks conserved residue(s) required for the propagation of feature annotation.</text>
</comment>
<dbReference type="GO" id="GO:0003677">
    <property type="term" value="F:DNA binding"/>
    <property type="evidence" value="ECO:0007669"/>
    <property type="project" value="UniProtKB-KW"/>
</dbReference>
<dbReference type="InterPro" id="IPR007492">
    <property type="entry name" value="LytTR_DNA-bd_dom"/>
</dbReference>
<dbReference type="Gene3D" id="2.40.50.1020">
    <property type="entry name" value="LytTr DNA-binding domain"/>
    <property type="match status" value="1"/>
</dbReference>
<dbReference type="EMBL" id="CP021780">
    <property type="protein sequence ID" value="ASA25340.1"/>
    <property type="molecule type" value="Genomic_DNA"/>
</dbReference>
<dbReference type="InterPro" id="IPR046947">
    <property type="entry name" value="LytR-like"/>
</dbReference>
<dbReference type="OrthoDB" id="9809318at2"/>
<dbReference type="SMART" id="SM00850">
    <property type="entry name" value="LytTR"/>
    <property type="match status" value="1"/>
</dbReference>
<dbReference type="Pfam" id="PF04397">
    <property type="entry name" value="LytTR"/>
    <property type="match status" value="1"/>
</dbReference>
<dbReference type="AlphaFoldDB" id="A0A2Z2KNU5"/>
<gene>
    <name evidence="4" type="ORF">B9T62_34180</name>
</gene>
<evidence type="ECO:0000313" key="5">
    <source>
        <dbReference type="Proteomes" id="UP000249890"/>
    </source>
</evidence>
<dbReference type="Gene3D" id="3.40.50.2300">
    <property type="match status" value="1"/>
</dbReference>
<name>A0A2Z2KNU5_9BACL</name>
<dbReference type="PROSITE" id="PS50110">
    <property type="entry name" value="RESPONSE_REGULATORY"/>
    <property type="match status" value="1"/>
</dbReference>
<dbReference type="InterPro" id="IPR011006">
    <property type="entry name" value="CheY-like_superfamily"/>
</dbReference>
<proteinExistence type="predicted"/>
<dbReference type="RefSeq" id="WP_087919305.1">
    <property type="nucleotide sequence ID" value="NZ_CP021780.1"/>
</dbReference>